<feature type="region of interest" description="Disordered" evidence="1">
    <location>
        <begin position="537"/>
        <end position="557"/>
    </location>
</feature>
<dbReference type="GeneID" id="83206715"/>
<evidence type="ECO:0000313" key="2">
    <source>
        <dbReference type="EMBL" id="KAJ5217108.1"/>
    </source>
</evidence>
<feature type="compositionally biased region" description="Polar residues" evidence="1">
    <location>
        <begin position="336"/>
        <end position="345"/>
    </location>
</feature>
<dbReference type="RefSeq" id="XP_058325979.1">
    <property type="nucleotide sequence ID" value="XM_058479411.1"/>
</dbReference>
<reference evidence="2" key="1">
    <citation type="submission" date="2022-11" db="EMBL/GenBank/DDBJ databases">
        <authorList>
            <person name="Petersen C."/>
        </authorList>
    </citation>
    <scope>NUCLEOTIDE SEQUENCE</scope>
    <source>
        <strain evidence="2">IBT 19713</strain>
    </source>
</reference>
<gene>
    <name evidence="2" type="ORF">N7468_010116</name>
</gene>
<feature type="compositionally biased region" description="Polar residues" evidence="1">
    <location>
        <begin position="376"/>
        <end position="385"/>
    </location>
</feature>
<protein>
    <submittedName>
        <fullName evidence="2">Uncharacterized protein</fullName>
    </submittedName>
</protein>
<feature type="region of interest" description="Disordered" evidence="1">
    <location>
        <begin position="310"/>
        <end position="385"/>
    </location>
</feature>
<proteinExistence type="predicted"/>
<comment type="caution">
    <text evidence="2">The sequence shown here is derived from an EMBL/GenBank/DDBJ whole genome shotgun (WGS) entry which is preliminary data.</text>
</comment>
<feature type="region of interest" description="Disordered" evidence="1">
    <location>
        <begin position="214"/>
        <end position="235"/>
    </location>
</feature>
<dbReference type="EMBL" id="JAPQKS010000008">
    <property type="protein sequence ID" value="KAJ5217108.1"/>
    <property type="molecule type" value="Genomic_DNA"/>
</dbReference>
<feature type="compositionally biased region" description="Acidic residues" evidence="1">
    <location>
        <begin position="310"/>
        <end position="324"/>
    </location>
</feature>
<evidence type="ECO:0000256" key="1">
    <source>
        <dbReference type="SAM" id="MobiDB-lite"/>
    </source>
</evidence>
<organism evidence="2 3">
    <name type="scientific">Penicillium chermesinum</name>
    <dbReference type="NCBI Taxonomy" id="63820"/>
    <lineage>
        <taxon>Eukaryota</taxon>
        <taxon>Fungi</taxon>
        <taxon>Dikarya</taxon>
        <taxon>Ascomycota</taxon>
        <taxon>Pezizomycotina</taxon>
        <taxon>Eurotiomycetes</taxon>
        <taxon>Eurotiomycetidae</taxon>
        <taxon>Eurotiales</taxon>
        <taxon>Aspergillaceae</taxon>
        <taxon>Penicillium</taxon>
    </lineage>
</organism>
<feature type="compositionally biased region" description="Acidic residues" evidence="1">
    <location>
        <begin position="214"/>
        <end position="223"/>
    </location>
</feature>
<sequence>MSLYREGQTTAMGPPAGQAYRTPIPLPFELAQHTGIFFEEKLYTQALTLLFNTLSSGTYASKHALLPRPQHLSLAVTLLVHPSTTTRAKSAEEKEAAGAALRLLRLLITLVRPQEAGLGEAFSFTLASSRSGRRQNAENNSASTESEHVKGLQIDLSTSNSLWTRAQDFWHAVGWAFNCSVNHPERWERWQIWLSFMCDVIEDDWNDRVAALEAEEGTEQSETESDHRRSRVKERGDRTVLRESLLYQYMTSGASSGRLRRITRAIFADGSSTSVNEFGQVFSTELKALGTNDKTESVKKRVREVNIDQEEYGDYLEDETDGDNNDFPGLDGLPSVASTPQSAAPNGNARRSKRTRRGTRSAPDPAGAQPVKTADAGQSSHGTGVSSMGGIHAIGLRKRLLQFLAQAASFLPGDFEPVYNLFHLFVEHIRPLPLPVFQAIVSPFVTPELSDAGQTTLCELLIARLQESAAPRSDEDYMTQAKLEDCLLPYAAASSTVADNAKISILLEALIILLADDGMLVITPTFKKALESGIQRRSEQLDGGSRRGRKNDKKSSGSDSFELVCLIESAERLVYLMDLVPQDNATGTTF</sequence>
<evidence type="ECO:0000313" key="3">
    <source>
        <dbReference type="Proteomes" id="UP001150941"/>
    </source>
</evidence>
<keyword evidence="3" id="KW-1185">Reference proteome</keyword>
<dbReference type="AlphaFoldDB" id="A0A9W9NC44"/>
<accession>A0A9W9NC44</accession>
<name>A0A9W9NC44_9EURO</name>
<dbReference type="Proteomes" id="UP001150941">
    <property type="component" value="Unassembled WGS sequence"/>
</dbReference>
<feature type="compositionally biased region" description="Basic residues" evidence="1">
    <location>
        <begin position="350"/>
        <end position="359"/>
    </location>
</feature>
<dbReference type="OrthoDB" id="5411773at2759"/>
<reference evidence="2" key="2">
    <citation type="journal article" date="2023" name="IMA Fungus">
        <title>Comparative genomic study of the Penicillium genus elucidates a diverse pangenome and 15 lateral gene transfer events.</title>
        <authorList>
            <person name="Petersen C."/>
            <person name="Sorensen T."/>
            <person name="Nielsen M.R."/>
            <person name="Sondergaard T.E."/>
            <person name="Sorensen J.L."/>
            <person name="Fitzpatrick D.A."/>
            <person name="Frisvad J.C."/>
            <person name="Nielsen K.L."/>
        </authorList>
    </citation>
    <scope>NUCLEOTIDE SEQUENCE</scope>
    <source>
        <strain evidence="2">IBT 19713</strain>
    </source>
</reference>